<proteinExistence type="predicted"/>
<dbReference type="EMBL" id="JBHSYQ010000016">
    <property type="protein sequence ID" value="MFC6999598.1"/>
    <property type="molecule type" value="Genomic_DNA"/>
</dbReference>
<comment type="caution">
    <text evidence="1">The sequence shown here is derived from an EMBL/GenBank/DDBJ whole genome shotgun (WGS) entry which is preliminary data.</text>
</comment>
<dbReference type="RefSeq" id="WP_082883010.1">
    <property type="nucleotide sequence ID" value="NZ_JBHSYQ010000016.1"/>
</dbReference>
<name>A0ABW2DR93_9BACT</name>
<dbReference type="InterPro" id="IPR025667">
    <property type="entry name" value="SprB_repeat"/>
</dbReference>
<evidence type="ECO:0000313" key="2">
    <source>
        <dbReference type="Proteomes" id="UP001596405"/>
    </source>
</evidence>
<dbReference type="Gene3D" id="2.60.40.740">
    <property type="match status" value="1"/>
</dbReference>
<dbReference type="Pfam" id="PF13573">
    <property type="entry name" value="SprB"/>
    <property type="match status" value="2"/>
</dbReference>
<evidence type="ECO:0000313" key="1">
    <source>
        <dbReference type="EMBL" id="MFC6999598.1"/>
    </source>
</evidence>
<sequence length="691" mass="76555">MARKASLTITMGPAIATGCYLELTINGTQVRFIANEGTFGSGVNRIFIQNQNPTIVEGESPDMVANIKALVNVIRNYLQEIGETRYLVDGSLTYSNLNFPNGGIVGIAADEYSDSLNFNYSVYNVPNMAGMIVTTTTNDNPATASVETQSVVCFGGTTGSANVTVTGGYPPYNFAWSDGETTQNRPLLAAGDYKVTITDSTDLSVSGNHVSKIELEFSIGQPSQVNIQSEVQGQNITVTVSGGTPGYTYAWSDGVATQNREGLAPGSYQLTVTDANGCSSTVSVVIRDFRFYFSRNPVPLELQAEDPELKPNLSFLVELWVEREYLSCDFEKVVPEPLEHPADSSGATSFDFREFLDCYLSPYLPEFGTKAIARADSVFRRFYIKHTQKYGSPAVLAPYSQIDSEYVLLGGLDTPESQANTFFTSYLQNRKPFFTWDLPEKDVYTDQPEFLFFMPNSFTLEGFSVQVKVSFSDGTSATHEAFTQGGVKRFELFCVPVGHDQLGLGELKIGVGVSNYDVYVVDPEGTVISEVRRFNLLPDYGEKRRYLIYANSMGGLNTLVAHGKAKQKFDPDSLTLERSILPGTPSTQHELEVRSKLGKVSLELTTGYRPMREIQTLQDFLLAEKVWLVENDRYTPVHVPDKNQVVLDEEEEIGSLDFEVQLPRRQRYTPQLKLSGYLPPELPLELNPMEP</sequence>
<dbReference type="PROSITE" id="PS51257">
    <property type="entry name" value="PROKAR_LIPOPROTEIN"/>
    <property type="match status" value="1"/>
</dbReference>
<accession>A0ABW2DR93</accession>
<gene>
    <name evidence="1" type="ORF">ACFQHR_18320</name>
</gene>
<dbReference type="Proteomes" id="UP001596405">
    <property type="component" value="Unassembled WGS sequence"/>
</dbReference>
<keyword evidence="2" id="KW-1185">Reference proteome</keyword>
<organism evidence="1 2">
    <name type="scientific">Rufibacter roseus</name>
    <dbReference type="NCBI Taxonomy" id="1567108"/>
    <lineage>
        <taxon>Bacteria</taxon>
        <taxon>Pseudomonadati</taxon>
        <taxon>Bacteroidota</taxon>
        <taxon>Cytophagia</taxon>
        <taxon>Cytophagales</taxon>
        <taxon>Hymenobacteraceae</taxon>
        <taxon>Rufibacter</taxon>
    </lineage>
</organism>
<protein>
    <submittedName>
        <fullName evidence="1">SprB repeat-containing protein</fullName>
    </submittedName>
</protein>
<reference evidence="2" key="1">
    <citation type="journal article" date="2019" name="Int. J. Syst. Evol. Microbiol.">
        <title>The Global Catalogue of Microorganisms (GCM) 10K type strain sequencing project: providing services to taxonomists for standard genome sequencing and annotation.</title>
        <authorList>
            <consortium name="The Broad Institute Genomics Platform"/>
            <consortium name="The Broad Institute Genome Sequencing Center for Infectious Disease"/>
            <person name="Wu L."/>
            <person name="Ma J."/>
        </authorList>
    </citation>
    <scope>NUCLEOTIDE SEQUENCE [LARGE SCALE GENOMIC DNA]</scope>
    <source>
        <strain evidence="2">CGMCC 4.7393</strain>
    </source>
</reference>